<feature type="region of interest" description="Disordered" evidence="8">
    <location>
        <begin position="1095"/>
        <end position="1129"/>
    </location>
</feature>
<dbReference type="KEGG" id="bbes:BESB_021040"/>
<keyword evidence="7 9" id="KW-0472">Membrane</keyword>
<dbReference type="InterPro" id="IPR017871">
    <property type="entry name" value="ABC_transporter-like_CS"/>
</dbReference>
<evidence type="ECO:0000256" key="2">
    <source>
        <dbReference type="ARBA" id="ARBA00022448"/>
    </source>
</evidence>
<protein>
    <recommendedName>
        <fullName evidence="10">ABC transporter domain-containing protein</fullName>
    </recommendedName>
</protein>
<keyword evidence="4" id="KW-0547">Nucleotide-binding</keyword>
<dbReference type="EMBL" id="NWUJ01000012">
    <property type="protein sequence ID" value="PFH32163.1"/>
    <property type="molecule type" value="Genomic_DNA"/>
</dbReference>
<keyword evidence="5" id="KW-0067">ATP-binding</keyword>
<feature type="transmembrane region" description="Helical" evidence="9">
    <location>
        <begin position="934"/>
        <end position="952"/>
    </location>
</feature>
<feature type="transmembrane region" description="Helical" evidence="9">
    <location>
        <begin position="1061"/>
        <end position="1086"/>
    </location>
</feature>
<accession>A0A2A9M8Z5</accession>
<feature type="transmembrane region" description="Helical" evidence="9">
    <location>
        <begin position="964"/>
        <end position="983"/>
    </location>
</feature>
<evidence type="ECO:0000256" key="6">
    <source>
        <dbReference type="ARBA" id="ARBA00022989"/>
    </source>
</evidence>
<dbReference type="Pfam" id="PF01061">
    <property type="entry name" value="ABC2_membrane"/>
    <property type="match status" value="1"/>
</dbReference>
<dbReference type="InterPro" id="IPR003439">
    <property type="entry name" value="ABC_transporter-like_ATP-bd"/>
</dbReference>
<feature type="transmembrane region" description="Helical" evidence="9">
    <location>
        <begin position="905"/>
        <end position="928"/>
    </location>
</feature>
<dbReference type="Pfam" id="PF19055">
    <property type="entry name" value="ABC2_membrane_7"/>
    <property type="match status" value="1"/>
</dbReference>
<comment type="subcellular location">
    <subcellularLocation>
        <location evidence="1">Membrane</location>
        <topology evidence="1">Multi-pass membrane protein</topology>
    </subcellularLocation>
</comment>
<evidence type="ECO:0000313" key="12">
    <source>
        <dbReference type="Proteomes" id="UP000224006"/>
    </source>
</evidence>
<evidence type="ECO:0000256" key="9">
    <source>
        <dbReference type="SAM" id="Phobius"/>
    </source>
</evidence>
<dbReference type="InterPro" id="IPR043926">
    <property type="entry name" value="ABCG_dom"/>
</dbReference>
<dbReference type="PROSITE" id="PS00211">
    <property type="entry name" value="ABC_TRANSPORTER_1"/>
    <property type="match status" value="1"/>
</dbReference>
<dbReference type="AlphaFoldDB" id="A0A2A9M8Z5"/>
<evidence type="ECO:0000256" key="8">
    <source>
        <dbReference type="SAM" id="MobiDB-lite"/>
    </source>
</evidence>
<dbReference type="GO" id="GO:0016020">
    <property type="term" value="C:membrane"/>
    <property type="evidence" value="ECO:0007669"/>
    <property type="project" value="UniProtKB-SubCell"/>
</dbReference>
<dbReference type="RefSeq" id="XP_029216172.1">
    <property type="nucleotide sequence ID" value="XM_029360813.1"/>
</dbReference>
<dbReference type="InterPro" id="IPR013525">
    <property type="entry name" value="ABC2_TM"/>
</dbReference>
<dbReference type="OrthoDB" id="184675at2759"/>
<keyword evidence="6 9" id="KW-1133">Transmembrane helix</keyword>
<dbReference type="InterPro" id="IPR003593">
    <property type="entry name" value="AAA+_ATPase"/>
</dbReference>
<feature type="compositionally biased region" description="Basic and acidic residues" evidence="8">
    <location>
        <begin position="132"/>
        <end position="151"/>
    </location>
</feature>
<evidence type="ECO:0000256" key="1">
    <source>
        <dbReference type="ARBA" id="ARBA00004141"/>
    </source>
</evidence>
<dbReference type="Pfam" id="PF00005">
    <property type="entry name" value="ABC_tran"/>
    <property type="match status" value="1"/>
</dbReference>
<comment type="caution">
    <text evidence="11">The sequence shown here is derived from an EMBL/GenBank/DDBJ whole genome shotgun (WGS) entry which is preliminary data.</text>
</comment>
<dbReference type="InterPro" id="IPR027417">
    <property type="entry name" value="P-loop_NTPase"/>
</dbReference>
<dbReference type="GO" id="GO:0140359">
    <property type="term" value="F:ABC-type transporter activity"/>
    <property type="evidence" value="ECO:0007669"/>
    <property type="project" value="InterPro"/>
</dbReference>
<name>A0A2A9M8Z5_BESBE</name>
<keyword evidence="2" id="KW-0813">Transport</keyword>
<feature type="compositionally biased region" description="Basic and acidic residues" evidence="8">
    <location>
        <begin position="705"/>
        <end position="718"/>
    </location>
</feature>
<dbReference type="GO" id="GO:0016887">
    <property type="term" value="F:ATP hydrolysis activity"/>
    <property type="evidence" value="ECO:0007669"/>
    <property type="project" value="InterPro"/>
</dbReference>
<feature type="region of interest" description="Disordered" evidence="8">
    <location>
        <begin position="34"/>
        <end position="187"/>
    </location>
</feature>
<evidence type="ECO:0000256" key="3">
    <source>
        <dbReference type="ARBA" id="ARBA00022692"/>
    </source>
</evidence>
<feature type="transmembrane region" description="Helical" evidence="9">
    <location>
        <begin position="794"/>
        <end position="815"/>
    </location>
</feature>
<feature type="compositionally biased region" description="Basic and acidic residues" evidence="8">
    <location>
        <begin position="98"/>
        <end position="121"/>
    </location>
</feature>
<dbReference type="VEuPathDB" id="ToxoDB:BESB_021040"/>
<feature type="compositionally biased region" description="Acidic residues" evidence="8">
    <location>
        <begin position="1115"/>
        <end position="1127"/>
    </location>
</feature>
<sequence length="1172" mass="126340">MGVPAAEQKCGASRPLAPASLFLCPREGNATSFAHAGAKSPVGTSPAAVEAKTRKKQKAFEPQRSPACGARNAAAVCQGAPGVSTSTAAEGEEGSDEEGSRDNPAKLESHRDTPTQRETSEPKQSAPPSGAQRRERREADRSRADREEATTPDKSSAGKSGKTEAGCHSLAGDHAQADDDTWPPRAGDDFSLFVGEVELRNEHAQTGATTGLEWRAVVVEQGEDSAKENPSDTWQDDNETAYPEHHRPFGGCTIVVRDLCFSLPPRRSRPSHSAVSRLLASPLAYARDALAGLKRWMTGDDARGHAELRQSQYLAAAVDTMPSEDRDCGCRPKVAANGAAEVHCASRSGSGEAKEGASKAREIDPEGIAFKAQAAGDCPEKDAARSAISEVEEEAGNLCGIGLTGQVIVHPFSSVFAAGTMTAVMGPSGCGKTTLLNMMAARAPADHYTGDVFVNGEPRGRYFNRVSAYIQQDDIFDGNETVRECLEFSRDLRMNFAGIADSEERQQTAERCVERALSVLGLKDVAESRVGNEAVRGVSGGQKRRLTLGLGLMSDAQVFFCDEPTTGLSTADALAVIRALRRLCDVYSMTVVAVIHQPSMEVLRLFDNLLLFSCEGRCTYNGTVAACQEYFERLGYAFPLHQNPADFLSDLVSPAKGDPARLARLFEENEMPRIRQKVEDALRRQAGCRPQFADACRLGARARDAAEERSKTVRHPGDGKTVGGSSSSVHEIGAHLGSFPSTASSSSAFSASAGSSVTAAPVPHPVAAPFSTGPWTQFGTVARRSVRLWLRDRGALAAIFGDAVVEGVILGLVMLRVRQTQAPYYHLSALFLLVYCVCASALWTVPLLIQQKPQFIMEVCDGYYAPVPYLLASTLVANLFVVLSDFVIFSILWVLVGFEGVSFPFCFFVSLLAYFVVDGAFALCSLASTSFAQANSTSAFVFMLCTFTNGFTTNPQSMPTWIGWLSYVSPFFLAFEGSTIRVMNAYDFGAAASERGGGGAGGAQLQGEAEAEADLRASAATLHMGHEPLESAEDLYRQYGLVGREYGSEMAPQTYKWLVDVLLLVLMALLFKVGAAVYMSFCVIPGRNTYAFRPRRKRTRHPRSGGEGAAGEATAQDEDEDEDDDEFSPGKRHVFRSRFLQLFDLMRAPIKACLCVCAARKSRHRKSIFFAD</sequence>
<dbReference type="InterPro" id="IPR050352">
    <property type="entry name" value="ABCG_transporters"/>
</dbReference>
<gene>
    <name evidence="11" type="ORF">BESB_021040</name>
</gene>
<evidence type="ECO:0000259" key="10">
    <source>
        <dbReference type="PROSITE" id="PS50893"/>
    </source>
</evidence>
<organism evidence="11 12">
    <name type="scientific">Besnoitia besnoiti</name>
    <name type="common">Apicomplexan protozoan</name>
    <dbReference type="NCBI Taxonomy" id="94643"/>
    <lineage>
        <taxon>Eukaryota</taxon>
        <taxon>Sar</taxon>
        <taxon>Alveolata</taxon>
        <taxon>Apicomplexa</taxon>
        <taxon>Conoidasida</taxon>
        <taxon>Coccidia</taxon>
        <taxon>Eucoccidiorida</taxon>
        <taxon>Eimeriorina</taxon>
        <taxon>Sarcocystidae</taxon>
        <taxon>Besnoitia</taxon>
    </lineage>
</organism>
<reference evidence="11 12" key="1">
    <citation type="submission" date="2017-09" db="EMBL/GenBank/DDBJ databases">
        <title>Genome sequencing of Besnoitia besnoiti strain Bb-Ger1.</title>
        <authorList>
            <person name="Schares G."/>
            <person name="Venepally P."/>
            <person name="Lorenzi H.A."/>
        </authorList>
    </citation>
    <scope>NUCLEOTIDE SEQUENCE [LARGE SCALE GENOMIC DNA]</scope>
    <source>
        <strain evidence="11 12">Bb-Ger1</strain>
    </source>
</reference>
<evidence type="ECO:0000256" key="5">
    <source>
        <dbReference type="ARBA" id="ARBA00022840"/>
    </source>
</evidence>
<dbReference type="GeneID" id="40307165"/>
<keyword evidence="3 9" id="KW-0812">Transmembrane</keyword>
<keyword evidence="12" id="KW-1185">Reference proteome</keyword>
<feature type="transmembrane region" description="Helical" evidence="9">
    <location>
        <begin position="827"/>
        <end position="849"/>
    </location>
</feature>
<dbReference type="Gene3D" id="3.40.50.300">
    <property type="entry name" value="P-loop containing nucleotide triphosphate hydrolases"/>
    <property type="match status" value="1"/>
</dbReference>
<dbReference type="Proteomes" id="UP000224006">
    <property type="component" value="Chromosome XI"/>
</dbReference>
<evidence type="ECO:0000313" key="11">
    <source>
        <dbReference type="EMBL" id="PFH32163.1"/>
    </source>
</evidence>
<dbReference type="PANTHER" id="PTHR48041:SF91">
    <property type="entry name" value="ABC TRANSPORTER G FAMILY MEMBER 28"/>
    <property type="match status" value="1"/>
</dbReference>
<evidence type="ECO:0000256" key="4">
    <source>
        <dbReference type="ARBA" id="ARBA00022741"/>
    </source>
</evidence>
<dbReference type="SMART" id="SM00382">
    <property type="entry name" value="AAA"/>
    <property type="match status" value="1"/>
</dbReference>
<dbReference type="PANTHER" id="PTHR48041">
    <property type="entry name" value="ABC TRANSPORTER G FAMILY MEMBER 28"/>
    <property type="match status" value="1"/>
</dbReference>
<dbReference type="PROSITE" id="PS50893">
    <property type="entry name" value="ABC_TRANSPORTER_2"/>
    <property type="match status" value="1"/>
</dbReference>
<dbReference type="SUPFAM" id="SSF52540">
    <property type="entry name" value="P-loop containing nucleoside triphosphate hydrolases"/>
    <property type="match status" value="1"/>
</dbReference>
<feature type="transmembrane region" description="Helical" evidence="9">
    <location>
        <begin position="869"/>
        <end position="898"/>
    </location>
</feature>
<proteinExistence type="predicted"/>
<feature type="domain" description="ABC transporter" evidence="10">
    <location>
        <begin position="393"/>
        <end position="640"/>
    </location>
</feature>
<evidence type="ECO:0000256" key="7">
    <source>
        <dbReference type="ARBA" id="ARBA00023136"/>
    </source>
</evidence>
<feature type="region of interest" description="Disordered" evidence="8">
    <location>
        <begin position="705"/>
        <end position="727"/>
    </location>
</feature>
<dbReference type="STRING" id="94643.A0A2A9M8Z5"/>
<dbReference type="GO" id="GO:0005524">
    <property type="term" value="F:ATP binding"/>
    <property type="evidence" value="ECO:0007669"/>
    <property type="project" value="UniProtKB-KW"/>
</dbReference>